<comment type="caution">
    <text evidence="2">The sequence shown here is derived from an EMBL/GenBank/DDBJ whole genome shotgun (WGS) entry which is preliminary data.</text>
</comment>
<name>A0A820KEP2_9BILA</name>
<evidence type="ECO:0000256" key="1">
    <source>
        <dbReference type="SAM" id="MobiDB-lite"/>
    </source>
</evidence>
<gene>
    <name evidence="2" type="ORF">OXD698_LOCUS48210</name>
</gene>
<dbReference type="AlphaFoldDB" id="A0A820KEP2"/>
<protein>
    <submittedName>
        <fullName evidence="2">Uncharacterized protein</fullName>
    </submittedName>
</protein>
<evidence type="ECO:0000313" key="2">
    <source>
        <dbReference type="EMBL" id="CAF4340614.1"/>
    </source>
</evidence>
<feature type="compositionally biased region" description="Basic and acidic residues" evidence="1">
    <location>
        <begin position="68"/>
        <end position="87"/>
    </location>
</feature>
<sequence length="95" mass="11310">MDLCFGRWDNHSYRLVDLGDENITELKLPEQLIIESITNKHTKTRKFEKNVHDPSYLETQANVTQKVTKKESSNEDNKLQKQTDGHEKKWRRILK</sequence>
<dbReference type="Proteomes" id="UP000663844">
    <property type="component" value="Unassembled WGS sequence"/>
</dbReference>
<accession>A0A820KEP2</accession>
<dbReference type="EMBL" id="CAJOAZ010019846">
    <property type="protein sequence ID" value="CAF4340614.1"/>
    <property type="molecule type" value="Genomic_DNA"/>
</dbReference>
<evidence type="ECO:0000313" key="3">
    <source>
        <dbReference type="Proteomes" id="UP000663844"/>
    </source>
</evidence>
<feature type="compositionally biased region" description="Polar residues" evidence="1">
    <location>
        <begin position="57"/>
        <end position="66"/>
    </location>
</feature>
<proteinExistence type="predicted"/>
<organism evidence="2 3">
    <name type="scientific">Adineta steineri</name>
    <dbReference type="NCBI Taxonomy" id="433720"/>
    <lineage>
        <taxon>Eukaryota</taxon>
        <taxon>Metazoa</taxon>
        <taxon>Spiralia</taxon>
        <taxon>Gnathifera</taxon>
        <taxon>Rotifera</taxon>
        <taxon>Eurotatoria</taxon>
        <taxon>Bdelloidea</taxon>
        <taxon>Adinetida</taxon>
        <taxon>Adinetidae</taxon>
        <taxon>Adineta</taxon>
    </lineage>
</organism>
<feature type="non-terminal residue" evidence="2">
    <location>
        <position position="1"/>
    </location>
</feature>
<reference evidence="2" key="1">
    <citation type="submission" date="2021-02" db="EMBL/GenBank/DDBJ databases">
        <authorList>
            <person name="Nowell W R."/>
        </authorList>
    </citation>
    <scope>NUCLEOTIDE SEQUENCE</scope>
</reference>
<feature type="region of interest" description="Disordered" evidence="1">
    <location>
        <begin position="54"/>
        <end position="95"/>
    </location>
</feature>